<evidence type="ECO:0000259" key="6">
    <source>
        <dbReference type="PROSITE" id="PS50102"/>
    </source>
</evidence>
<proteinExistence type="predicted"/>
<dbReference type="PROSITE" id="PS50102">
    <property type="entry name" value="RRM"/>
    <property type="match status" value="1"/>
</dbReference>
<comment type="subcellular location">
    <subcellularLocation>
        <location evidence="1">Nucleus</location>
    </subcellularLocation>
</comment>
<dbReference type="GO" id="GO:0005634">
    <property type="term" value="C:nucleus"/>
    <property type="evidence" value="ECO:0007669"/>
    <property type="project" value="UniProtKB-SubCell"/>
</dbReference>
<keyword evidence="2 4" id="KW-0694">RNA-binding</keyword>
<feature type="compositionally biased region" description="Low complexity" evidence="5">
    <location>
        <begin position="115"/>
        <end position="126"/>
    </location>
</feature>
<organism evidence="7">
    <name type="scientific">Strongyloides ratti</name>
    <name type="common">Parasitic roundworm</name>
    <dbReference type="NCBI Taxonomy" id="34506"/>
    <lineage>
        <taxon>Eukaryota</taxon>
        <taxon>Metazoa</taxon>
        <taxon>Ecdysozoa</taxon>
        <taxon>Nematoda</taxon>
        <taxon>Chromadorea</taxon>
        <taxon>Rhabditida</taxon>
        <taxon>Tylenchina</taxon>
        <taxon>Panagrolaimomorpha</taxon>
        <taxon>Strongyloidoidea</taxon>
        <taxon>Strongyloididae</taxon>
        <taxon>Strongyloides</taxon>
    </lineage>
</organism>
<dbReference type="WormBase" id="SRAE_X000010400">
    <property type="protein sequence ID" value="SRP04430"/>
    <property type="gene ID" value="WBGene00265659"/>
</dbReference>
<evidence type="ECO:0000313" key="9">
    <source>
        <dbReference type="WBParaSite" id="SRAE_X000010400.1"/>
    </source>
</evidence>
<dbReference type="InterPro" id="IPR034237">
    <property type="entry name" value="FOX1_RRM"/>
</dbReference>
<dbReference type="Proteomes" id="UP000035682">
    <property type="component" value="Unplaced"/>
</dbReference>
<dbReference type="GO" id="GO:0007399">
    <property type="term" value="P:nervous system development"/>
    <property type="evidence" value="ECO:0007669"/>
    <property type="project" value="InterPro"/>
</dbReference>
<dbReference type="AlphaFoldDB" id="A0A090N0J0"/>
<dbReference type="GeneID" id="36383152"/>
<evidence type="ECO:0000313" key="7">
    <source>
        <dbReference type="EMBL" id="CEF70773.1"/>
    </source>
</evidence>
<feature type="compositionally biased region" description="Low complexity" evidence="5">
    <location>
        <begin position="142"/>
        <end position="157"/>
    </location>
</feature>
<feature type="compositionally biased region" description="Polar residues" evidence="5">
    <location>
        <begin position="96"/>
        <end position="109"/>
    </location>
</feature>
<dbReference type="OrthoDB" id="5382468at2759"/>
<evidence type="ECO:0000313" key="8">
    <source>
        <dbReference type="Proteomes" id="UP000035682"/>
    </source>
</evidence>
<feature type="compositionally biased region" description="Polar residues" evidence="5">
    <location>
        <begin position="158"/>
        <end position="180"/>
    </location>
</feature>
<feature type="region of interest" description="Disordered" evidence="5">
    <location>
        <begin position="96"/>
        <end position="200"/>
    </location>
</feature>
<dbReference type="RefSeq" id="XP_024509969.1">
    <property type="nucleotide sequence ID" value="XM_024644408.1"/>
</dbReference>
<sequence length="497" mass="53566">MNATSAYYHSHSIAPYPILRVLDPRTNYPSVNVGPLLENYPLIGNQNNVNWSQINERNPLQHINQAPIMANTGYDGLYQTPEINQQTIDNSNNDITLMQLPSNQSSNSPKDVILNNTTTTSSTITIDQGKLSKDTRTPTPNSSSSSQASSDKLSVSSTTISCGTSAKSSLSMTTSPQSNLFVGPKTPPPTIGNGNGQPECVPKRLHVSNIPFRFRDNDLKNMFEKFGTVTDVEIIFNDRGSKGFGFVTMENASDAEKAKASLNGTTVEGRKIEVNHATARVHSKKPKNVYANIDQNATIAVLQNAALKQVINNIAARNTYGNLGLRNPLDATATSLVLPLALQQSAVQVQNQALQQLYAAQLYQQAQPLLFASGAVPQQAAVQLQLQTQLSNNPIQPGNVTNPGIIDPNTTALYGVDHARLQQILLSQQQNALANSVAVNGRVPQGTVTGAPPTGTSVVTAQTGASILGEPYLGNALQTHMSTYNSQYRQANRYQPY</sequence>
<dbReference type="InterPro" id="IPR000504">
    <property type="entry name" value="RRM_dom"/>
</dbReference>
<dbReference type="Pfam" id="PF00076">
    <property type="entry name" value="RRM_1"/>
    <property type="match status" value="1"/>
</dbReference>
<dbReference type="Gene3D" id="3.30.70.330">
    <property type="match status" value="1"/>
</dbReference>
<name>A0A090N0J0_STRRB</name>
<dbReference type="FunFam" id="3.30.70.330:FF:000821">
    <property type="entry name" value="Sex determination protein fox-1"/>
    <property type="match status" value="1"/>
</dbReference>
<evidence type="ECO:0000256" key="5">
    <source>
        <dbReference type="SAM" id="MobiDB-lite"/>
    </source>
</evidence>
<dbReference type="PANTHER" id="PTHR15597">
    <property type="entry name" value="ATAXIN 2-BINDING PROTEIN 1-RELATED"/>
    <property type="match status" value="1"/>
</dbReference>
<evidence type="ECO:0000256" key="2">
    <source>
        <dbReference type="ARBA" id="ARBA00022884"/>
    </source>
</evidence>
<dbReference type="InterPro" id="IPR012677">
    <property type="entry name" value="Nucleotide-bd_a/b_plait_sf"/>
</dbReference>
<reference evidence="9" key="2">
    <citation type="submission" date="2020-12" db="UniProtKB">
        <authorList>
            <consortium name="WormBaseParasite"/>
        </authorList>
    </citation>
    <scope>IDENTIFICATION</scope>
</reference>
<keyword evidence="8" id="KW-1185">Reference proteome</keyword>
<keyword evidence="3" id="KW-0539">Nucleus</keyword>
<feature type="domain" description="RRM" evidence="6">
    <location>
        <begin position="203"/>
        <end position="279"/>
    </location>
</feature>
<dbReference type="InterPro" id="IPR035979">
    <property type="entry name" value="RBD_domain_sf"/>
</dbReference>
<dbReference type="GO" id="GO:0005737">
    <property type="term" value="C:cytoplasm"/>
    <property type="evidence" value="ECO:0007669"/>
    <property type="project" value="TreeGrafter"/>
</dbReference>
<evidence type="ECO:0000256" key="4">
    <source>
        <dbReference type="PROSITE-ProRule" id="PRU00176"/>
    </source>
</evidence>
<dbReference type="GO" id="GO:0000381">
    <property type="term" value="P:regulation of alternative mRNA splicing, via spliceosome"/>
    <property type="evidence" value="ECO:0007669"/>
    <property type="project" value="InterPro"/>
</dbReference>
<dbReference type="WBParaSite" id="SRAE_X000010400.1">
    <property type="protein sequence ID" value="SRAE_X000010400.1"/>
    <property type="gene ID" value="WBGene00265659"/>
</dbReference>
<protein>
    <submittedName>
        <fullName evidence="7 9">Ataxin-2 binding protein 1</fullName>
    </submittedName>
</protein>
<accession>A0A090N0J0</accession>
<dbReference type="EMBL" id="LN609530">
    <property type="protein sequence ID" value="CEF70773.1"/>
    <property type="molecule type" value="Genomic_DNA"/>
</dbReference>
<dbReference type="InterPro" id="IPR047131">
    <property type="entry name" value="RBFOX1-like"/>
</dbReference>
<dbReference type="PANTHER" id="PTHR15597:SF22">
    <property type="entry name" value="RNA-BINDING FOX PROTEIN 1, ISOFORM H"/>
    <property type="match status" value="1"/>
</dbReference>
<evidence type="ECO:0000256" key="3">
    <source>
        <dbReference type="ARBA" id="ARBA00023242"/>
    </source>
</evidence>
<dbReference type="GO" id="GO:0003729">
    <property type="term" value="F:mRNA binding"/>
    <property type="evidence" value="ECO:0007669"/>
    <property type="project" value="TreeGrafter"/>
</dbReference>
<dbReference type="CDD" id="cd12407">
    <property type="entry name" value="RRM_FOX1_like"/>
    <property type="match status" value="1"/>
</dbReference>
<gene>
    <name evidence="7 9 10" type="ORF">SRAE_X000010400</name>
</gene>
<reference evidence="7 8" key="1">
    <citation type="submission" date="2014-09" db="EMBL/GenBank/DDBJ databases">
        <authorList>
            <person name="Martin A.A."/>
        </authorList>
    </citation>
    <scope>NUCLEOTIDE SEQUENCE</scope>
    <source>
        <strain evidence="8">ED321</strain>
        <strain evidence="7">ED321 Heterogonic</strain>
    </source>
</reference>
<dbReference type="STRING" id="34506.A0A090N0J0"/>
<evidence type="ECO:0000313" key="10">
    <source>
        <dbReference type="WormBase" id="SRAE_X000010400"/>
    </source>
</evidence>
<dbReference type="SMART" id="SM00360">
    <property type="entry name" value="RRM"/>
    <property type="match status" value="1"/>
</dbReference>
<dbReference type="CTD" id="36383152"/>
<evidence type="ECO:0000256" key="1">
    <source>
        <dbReference type="ARBA" id="ARBA00004123"/>
    </source>
</evidence>
<dbReference type="SUPFAM" id="SSF54928">
    <property type="entry name" value="RNA-binding domain, RBD"/>
    <property type="match status" value="1"/>
</dbReference>